<feature type="compositionally biased region" description="Basic and acidic residues" evidence="2">
    <location>
        <begin position="557"/>
        <end position="595"/>
    </location>
</feature>
<feature type="compositionally biased region" description="Basic and acidic residues" evidence="2">
    <location>
        <begin position="654"/>
        <end position="668"/>
    </location>
</feature>
<feature type="compositionally biased region" description="Basic residues" evidence="2">
    <location>
        <begin position="605"/>
        <end position="623"/>
    </location>
</feature>
<feature type="compositionally biased region" description="Basic and acidic residues" evidence="2">
    <location>
        <begin position="751"/>
        <end position="773"/>
    </location>
</feature>
<dbReference type="InterPro" id="IPR013083">
    <property type="entry name" value="Znf_RING/FYVE/PHD"/>
</dbReference>
<sequence>MASTITEAQAELIRSLAPDEIPIKLRCAICSKLAVNAFRLPCCEQAICESCQSNLPVSCPVCEHSPLSAEDCNPNKSLRTTIRVFLRTAEKKREASRPKEIKDSELATPVEATKQTLTAIETPVAEISSEQNSGVDATSGQVDGTDNVDEGPLAQSSVQDNSHDDTPVPEGPEHDEAGDIQNATTGDSAEEAGVWNPDEEALTKQDVVGDANGEGEGDENQLGDDDNEGAQEKPDSEAMNGNCPNGGFSGSNDFNQMQMMMAMQNGMAPSSFGGFPMMGMPGMGMGMDPMTMQSMYMNGGFQGIGMNGMGGFGGGFGQGSNNNWNGSQSWNFDQNNYNQNGPGVATGDFGGFNSGFQTGYNQGNYGQFSDYRRNNFGRGRGRGRGYYGGYGRGGYQFGGNTHYQDQGQFSQYGSSQNGQNSIDQDGQQVDENGQPIQGDGIGGDDETKISSAGQADGSGEATDNEASGDTSSITPNVGTGASVIRPVPAPDIPFNAPTGPKAMRQGLPNTSLHHLRARGYQVGSEAPPGKLTPSAKDSPAERGRSRSNSLAPSRAGTDVHEKDKDRESRREHSKDRSRDHDKRDRASDDRDHDQNHTGSVSRTVSRSRSRSRGHRSSRRRRRYRSESVQDDGYDDDSRRKKHRSRRHYLDDEESSRSKDKDKDERYTDQNRSTSPAESKRSSHRSRRDRDSDKRKDRERDKDDHRSDDRKKSSHRSSYRDRDYDRERRRDKDRDRSDKDRKDRKDRHRDRDRRNRDREKDRDRESHRERDSKYSSKHQSTDAGAASNDKDMKPASGTRSNDAKPSSLNRTESSSKDPHTLEREARDRERLLKEAQRIAGMTGWKRNRGDDGVDTGSRKGRRTASSTSARRGEVVNGGDEEERMRRLEAEREGDRWG</sequence>
<feature type="compositionally biased region" description="Low complexity" evidence="2">
    <location>
        <begin position="398"/>
        <end position="421"/>
    </location>
</feature>
<dbReference type="CDD" id="cd16620">
    <property type="entry name" value="vRING-HC-C4C4_RBBP6"/>
    <property type="match status" value="1"/>
</dbReference>
<feature type="compositionally biased region" description="Acidic residues" evidence="2">
    <location>
        <begin position="213"/>
        <end position="229"/>
    </location>
</feature>
<protein>
    <recommendedName>
        <fullName evidence="3">RING-type domain-containing protein</fullName>
    </recommendedName>
</protein>
<evidence type="ECO:0000313" key="5">
    <source>
        <dbReference type="Proteomes" id="UP001152024"/>
    </source>
</evidence>
<evidence type="ECO:0000256" key="2">
    <source>
        <dbReference type="SAM" id="MobiDB-lite"/>
    </source>
</evidence>
<feature type="domain" description="RING-type" evidence="3">
    <location>
        <begin position="27"/>
        <end position="63"/>
    </location>
</feature>
<evidence type="ECO:0000256" key="1">
    <source>
        <dbReference type="PROSITE-ProRule" id="PRU00175"/>
    </source>
</evidence>
<feature type="compositionally biased region" description="Basic and acidic residues" evidence="2">
    <location>
        <begin position="90"/>
        <end position="105"/>
    </location>
</feature>
<feature type="compositionally biased region" description="Basic and acidic residues" evidence="2">
    <location>
        <begin position="881"/>
        <end position="896"/>
    </location>
</feature>
<feature type="compositionally biased region" description="Polar residues" evidence="2">
    <location>
        <begin position="796"/>
        <end position="811"/>
    </location>
</feature>
<gene>
    <name evidence="4" type="ORF">NW768_010476</name>
</gene>
<dbReference type="Gene3D" id="3.30.40.10">
    <property type="entry name" value="Zinc/RING finger domain, C3HC4 (zinc finger)"/>
    <property type="match status" value="1"/>
</dbReference>
<evidence type="ECO:0000313" key="4">
    <source>
        <dbReference type="EMBL" id="KAJ4119886.1"/>
    </source>
</evidence>
<feature type="compositionally biased region" description="Basic and acidic residues" evidence="2">
    <location>
        <begin position="161"/>
        <end position="177"/>
    </location>
</feature>
<organism evidence="4 5">
    <name type="scientific">Fusarium equiseti</name>
    <name type="common">Fusarium scirpi</name>
    <dbReference type="NCBI Taxonomy" id="61235"/>
    <lineage>
        <taxon>Eukaryota</taxon>
        <taxon>Fungi</taxon>
        <taxon>Dikarya</taxon>
        <taxon>Ascomycota</taxon>
        <taxon>Pezizomycotina</taxon>
        <taxon>Sordariomycetes</taxon>
        <taxon>Hypocreomycetidae</taxon>
        <taxon>Hypocreales</taxon>
        <taxon>Nectriaceae</taxon>
        <taxon>Fusarium</taxon>
        <taxon>Fusarium incarnatum-equiseti species complex</taxon>
    </lineage>
</organism>
<dbReference type="InterPro" id="IPR001841">
    <property type="entry name" value="Znf_RING"/>
</dbReference>
<feature type="region of interest" description="Disordered" evidence="2">
    <location>
        <begin position="398"/>
        <end position="896"/>
    </location>
</feature>
<evidence type="ECO:0000259" key="3">
    <source>
        <dbReference type="PROSITE" id="PS50089"/>
    </source>
</evidence>
<dbReference type="EMBL" id="JAOQBH010000021">
    <property type="protein sequence ID" value="KAJ4119886.1"/>
    <property type="molecule type" value="Genomic_DNA"/>
</dbReference>
<keyword evidence="1" id="KW-0863">Zinc-finger</keyword>
<dbReference type="Proteomes" id="UP001152024">
    <property type="component" value="Unassembled WGS sequence"/>
</dbReference>
<proteinExistence type="predicted"/>
<dbReference type="PROSITE" id="PS50089">
    <property type="entry name" value="ZF_RING_2"/>
    <property type="match status" value="1"/>
</dbReference>
<feature type="compositionally biased region" description="Polar residues" evidence="2">
    <location>
        <begin position="464"/>
        <end position="479"/>
    </location>
</feature>
<dbReference type="PANTHER" id="PTHR46528">
    <property type="entry name" value="PROTEIN SON"/>
    <property type="match status" value="1"/>
</dbReference>
<comment type="caution">
    <text evidence="4">The sequence shown here is derived from an EMBL/GenBank/DDBJ whole genome shotgun (WGS) entry which is preliminary data.</text>
</comment>
<feature type="region of interest" description="Disordered" evidence="2">
    <location>
        <begin position="90"/>
        <end position="252"/>
    </location>
</feature>
<feature type="compositionally biased region" description="Basic and acidic residues" evidence="2">
    <location>
        <begin position="812"/>
        <end position="835"/>
    </location>
</feature>
<accession>A0ABQ8R0G0</accession>
<feature type="compositionally biased region" description="Basic and acidic residues" evidence="2">
    <location>
        <begin position="717"/>
        <end position="742"/>
    </location>
</feature>
<name>A0ABQ8R0G0_FUSEQ</name>
<reference evidence="4" key="1">
    <citation type="submission" date="2022-09" db="EMBL/GenBank/DDBJ databases">
        <title>Fusarium specimens isolated from Avocado Roots.</title>
        <authorList>
            <person name="Stajich J."/>
            <person name="Roper C."/>
            <person name="Heimlech-Rivalta G."/>
        </authorList>
    </citation>
    <scope>NUCLEOTIDE SEQUENCE</scope>
    <source>
        <strain evidence="4">CF00095</strain>
    </source>
</reference>
<keyword evidence="5" id="KW-1185">Reference proteome</keyword>
<feature type="compositionally biased region" description="Polar residues" evidence="2">
    <location>
        <begin position="422"/>
        <end position="431"/>
    </location>
</feature>
<feature type="compositionally biased region" description="Polar residues" evidence="2">
    <location>
        <begin position="128"/>
        <end position="144"/>
    </location>
</feature>
<keyword evidence="1" id="KW-0479">Metal-binding</keyword>
<dbReference type="InterPro" id="IPR032922">
    <property type="entry name" value="SON"/>
</dbReference>
<keyword evidence="1" id="KW-0862">Zinc</keyword>
<feature type="compositionally biased region" description="Basic and acidic residues" evidence="2">
    <location>
        <begin position="687"/>
        <end position="710"/>
    </location>
</feature>
<dbReference type="PANTHER" id="PTHR46528:SF1">
    <property type="entry name" value="PROTEIN SON"/>
    <property type="match status" value="1"/>
</dbReference>
<dbReference type="SUPFAM" id="SSF57850">
    <property type="entry name" value="RING/U-box"/>
    <property type="match status" value="1"/>
</dbReference>